<organism evidence="3 4">
    <name type="scientific">Nocardioides marinisabuli</name>
    <dbReference type="NCBI Taxonomy" id="419476"/>
    <lineage>
        <taxon>Bacteria</taxon>
        <taxon>Bacillati</taxon>
        <taxon>Actinomycetota</taxon>
        <taxon>Actinomycetes</taxon>
        <taxon>Propionibacteriales</taxon>
        <taxon>Nocardioidaceae</taxon>
        <taxon>Nocardioides</taxon>
    </lineage>
</organism>
<reference evidence="3 4" key="1">
    <citation type="submission" date="2020-07" db="EMBL/GenBank/DDBJ databases">
        <title>Sequencing the genomes of 1000 actinobacteria strains.</title>
        <authorList>
            <person name="Klenk H.-P."/>
        </authorList>
    </citation>
    <scope>NUCLEOTIDE SEQUENCE [LARGE SCALE GENOMIC DNA]</scope>
    <source>
        <strain evidence="3 4">DSM 18965</strain>
    </source>
</reference>
<dbReference type="PANTHER" id="PTHR24321">
    <property type="entry name" value="DEHYDROGENASES, SHORT CHAIN"/>
    <property type="match status" value="1"/>
</dbReference>
<keyword evidence="2" id="KW-0560">Oxidoreductase</keyword>
<dbReference type="SUPFAM" id="SSF51735">
    <property type="entry name" value="NAD(P)-binding Rossmann-fold domains"/>
    <property type="match status" value="1"/>
</dbReference>
<dbReference type="RefSeq" id="WP_179614670.1">
    <property type="nucleotide sequence ID" value="NZ_JACCBE010000001.1"/>
</dbReference>
<dbReference type="EMBL" id="JACCBE010000001">
    <property type="protein sequence ID" value="NYD56823.1"/>
    <property type="molecule type" value="Genomic_DNA"/>
</dbReference>
<comment type="caution">
    <text evidence="3">The sequence shown here is derived from an EMBL/GenBank/DDBJ whole genome shotgun (WGS) entry which is preliminary data.</text>
</comment>
<dbReference type="PRINTS" id="PR00081">
    <property type="entry name" value="GDHRDH"/>
</dbReference>
<sequence length="266" mass="26364">MQRTYVVSGSASGIGAATAALLRDSGDRVIGVDLRDAEVSADLSTAAGRAEAVAGVLALTDVVHGVVPCAGVAGLTGVDPALVVSVNYFGALGLVRGLRPAMAAAGSAAVVLLASNSITCQPGWAGDVADLCLGDDEGAACAAAAATEAVQVYPATKAALAWWARREGVAADWVGAGIRVNAVAPGLIATPMTDQLRADPELGAFADSYPTAIGRPGQPDEVAAAIAFLLSDAASLVVGSVLYVDGGTDAMLHPEVPVGWEVTSAS</sequence>
<dbReference type="PANTHER" id="PTHR24321:SF8">
    <property type="entry name" value="ESTRADIOL 17-BETA-DEHYDROGENASE 8-RELATED"/>
    <property type="match status" value="1"/>
</dbReference>
<dbReference type="InterPro" id="IPR002347">
    <property type="entry name" value="SDR_fam"/>
</dbReference>
<keyword evidence="4" id="KW-1185">Reference proteome</keyword>
<dbReference type="Gene3D" id="3.40.50.720">
    <property type="entry name" value="NAD(P)-binding Rossmann-like Domain"/>
    <property type="match status" value="1"/>
</dbReference>
<accession>A0A7Y9EZM9</accession>
<dbReference type="GO" id="GO:0016491">
    <property type="term" value="F:oxidoreductase activity"/>
    <property type="evidence" value="ECO:0007669"/>
    <property type="project" value="UniProtKB-KW"/>
</dbReference>
<gene>
    <name evidence="3" type="ORF">BKA08_001061</name>
</gene>
<dbReference type="Proteomes" id="UP000516957">
    <property type="component" value="Unassembled WGS sequence"/>
</dbReference>
<proteinExistence type="inferred from homology"/>
<evidence type="ECO:0000256" key="1">
    <source>
        <dbReference type="ARBA" id="ARBA00006484"/>
    </source>
</evidence>
<comment type="similarity">
    <text evidence="1">Belongs to the short-chain dehydrogenases/reductases (SDR) family.</text>
</comment>
<dbReference type="Pfam" id="PF13561">
    <property type="entry name" value="adh_short_C2"/>
    <property type="match status" value="1"/>
</dbReference>
<evidence type="ECO:0000313" key="3">
    <source>
        <dbReference type="EMBL" id="NYD56823.1"/>
    </source>
</evidence>
<name>A0A7Y9EZM9_9ACTN</name>
<evidence type="ECO:0000256" key="2">
    <source>
        <dbReference type="ARBA" id="ARBA00023002"/>
    </source>
</evidence>
<dbReference type="AlphaFoldDB" id="A0A7Y9EZM9"/>
<dbReference type="InterPro" id="IPR036291">
    <property type="entry name" value="NAD(P)-bd_dom_sf"/>
</dbReference>
<protein>
    <submittedName>
        <fullName evidence="3">NAD(P)-dependent dehydrogenase (Short-subunit alcohol dehydrogenase family)</fullName>
    </submittedName>
</protein>
<evidence type="ECO:0000313" key="4">
    <source>
        <dbReference type="Proteomes" id="UP000516957"/>
    </source>
</evidence>